<sequence length="1127" mass="122375">MKLSICICISFLLSITFAYEEIEIDAHSSLSVDNYQPGYHLFKPLQFHDGKYTRRKSGLSTLFDNTTGLHHHDTFFVFEVNGSRYELDMSINEELLPRTFSTTTFDDDDVLQMHRPSTKERNHCYYQGSVKGIKNSLVVMSTCYGLSGAIFMDGKTIVFEPVRKGSNSSYFNNDIHTAYHLNDKNELGGSCGTHDAHDFVTMLNKAWMSSNKTMHSRSKRAVSSEKKFVELMVVADNAVTKKYDRLDLDHRIKEIANILDSYYRLLGVRVALSNIEAWTKTDKIPFKTNAQEVLNEFLSYRQKKIKSDPPDSPWVFVDNVQLLYGNNFDGATIGMATVGTMCGTRSGGVNEDKSATVKVAATIAHEMGHNFGMNHDTPDCSCPRDVDCLMAPSSGFSSSKAWSSCSETYLQQSLKLGLGNCLLNVPEPDRLYGGPKCGNDIVETGEECDCGLPEDCTSQCCNSTTCKLMSHAECDSGICCESCKYTRAGTVCRDTNGNECDLPEFCTGHSQNCPGNVYMENGMGCQSNTAMCFEGICLTLDLQCENVWGPGAVNGADICYQLVNKRGTKNGNCGKDDNGKFVKCSEENAKCGKLQCTGGNTHPIVNRNYNAYKNTITIDGVKTVCKTTHSDANASDVSDPGLVKDGSTCGNGMVCSDGTCSAMPILTCSDSCNGNGVCNNLLHCHCDAGFAPPDCINEGTGGSIDSGPIRDGIGDVQMVLMLVMFLVVLPIILGVGGFLWYCYCGGRAYIQTMRKNRKRRKALTRQRSSDYRAVEVAPPLEEEKRLEAVRRNKQQGGERKEIPFVAADSRTESTQDSNYKGSWRSQKYENIVTNGWDDEKDTSPPVHFVPTISQPVRPPPPGPANKTQPPVRPSGPPPRPAGTPARPAGTPARAPPPAPVAAVKPFSHVPPVIPPPQLHPVKPIHPVQQAPAYQPPVKPAPPVQQAPSYQPPVKPVPPVQQTSSFQPPVKPAPPAAAKPQIPKAVNKPVTQSAPFKPSPLVANHPPQPPAFKPAPPSSVAKPTPPNLPPIKPQPPAVQNRPAPARGAPAPPNGKPTMPLKPFLPPSVAKKPYHGSNPVLSTFAPADQGQRPQSIGNFTDVTLDDPVSPDDSANLSVMEKARLFAQSQ</sequence>
<dbReference type="PROSITE" id="PS50214">
    <property type="entry name" value="DISINTEGRIN_2"/>
    <property type="match status" value="1"/>
</dbReference>
<evidence type="ECO:0000259" key="13">
    <source>
        <dbReference type="PROSITE" id="PS50214"/>
    </source>
</evidence>
<dbReference type="SUPFAM" id="SSF55486">
    <property type="entry name" value="Metalloproteases ('zincins'), catalytic domain"/>
    <property type="match status" value="1"/>
</dbReference>
<feature type="region of interest" description="Disordered" evidence="9">
    <location>
        <begin position="790"/>
        <end position="821"/>
    </location>
</feature>
<dbReference type="GO" id="GO:0006508">
    <property type="term" value="P:proteolysis"/>
    <property type="evidence" value="ECO:0007669"/>
    <property type="project" value="InterPro"/>
</dbReference>
<dbReference type="PANTHER" id="PTHR11905">
    <property type="entry name" value="ADAM A DISINTEGRIN AND METALLOPROTEASE DOMAIN"/>
    <property type="match status" value="1"/>
</dbReference>
<dbReference type="PROSITE" id="PS00427">
    <property type="entry name" value="DISINTEGRIN_1"/>
    <property type="match status" value="1"/>
</dbReference>
<feature type="compositionally biased region" description="Low complexity" evidence="9">
    <location>
        <begin position="882"/>
        <end position="892"/>
    </location>
</feature>
<evidence type="ECO:0000256" key="6">
    <source>
        <dbReference type="ARBA" id="ARBA00023157"/>
    </source>
</evidence>
<dbReference type="Pfam" id="PF08516">
    <property type="entry name" value="ADAM_CR"/>
    <property type="match status" value="1"/>
</dbReference>
<comment type="caution">
    <text evidence="7">Lacks conserved residue(s) required for the propagation of feature annotation.</text>
</comment>
<dbReference type="SUPFAM" id="SSF57552">
    <property type="entry name" value="Blood coagulation inhibitor (disintegrin)"/>
    <property type="match status" value="1"/>
</dbReference>
<feature type="domain" description="Disintegrin" evidence="13">
    <location>
        <begin position="434"/>
        <end position="521"/>
    </location>
</feature>
<keyword evidence="5 10" id="KW-0472">Membrane</keyword>
<dbReference type="InterPro" id="IPR000742">
    <property type="entry name" value="EGF"/>
</dbReference>
<dbReference type="PROSITE" id="PS50215">
    <property type="entry name" value="ADAM_MEPRO"/>
    <property type="match status" value="1"/>
</dbReference>
<dbReference type="InterPro" id="IPR034027">
    <property type="entry name" value="Reprolysin_adamalysin"/>
</dbReference>
<dbReference type="FunFam" id="3.40.390.10:FF:000002">
    <property type="entry name" value="Disintegrin and metalloproteinase domain-containing protein 22"/>
    <property type="match status" value="1"/>
</dbReference>
<dbReference type="InterPro" id="IPR001590">
    <property type="entry name" value="Peptidase_M12B"/>
</dbReference>
<evidence type="ECO:0000256" key="5">
    <source>
        <dbReference type="ARBA" id="ARBA00023136"/>
    </source>
</evidence>
<keyword evidence="2" id="KW-1217">Cell adhesion impairing toxin</keyword>
<keyword evidence="8" id="KW-0862">Zinc</keyword>
<dbReference type="PROSITE" id="PS01186">
    <property type="entry name" value="EGF_2"/>
    <property type="match status" value="1"/>
</dbReference>
<dbReference type="InterPro" id="IPR006586">
    <property type="entry name" value="ADAM_Cys-rich"/>
</dbReference>
<feature type="domain" description="Peptidase M12B" evidence="14">
    <location>
        <begin position="227"/>
        <end position="426"/>
    </location>
</feature>
<dbReference type="InterPro" id="IPR018358">
    <property type="entry name" value="Disintegrin_CS"/>
</dbReference>
<dbReference type="GO" id="GO:0046872">
    <property type="term" value="F:metal ion binding"/>
    <property type="evidence" value="ECO:0007669"/>
    <property type="project" value="UniProtKB-KW"/>
</dbReference>
<evidence type="ECO:0000259" key="12">
    <source>
        <dbReference type="PROSITE" id="PS50026"/>
    </source>
</evidence>
<feature type="binding site" evidence="8">
    <location>
        <position position="375"/>
    </location>
    <ligand>
        <name>Zn(2+)</name>
        <dbReference type="ChEBI" id="CHEBI:29105"/>
        <note>catalytic</note>
    </ligand>
</feature>
<feature type="disulfide bond" evidence="7">
    <location>
        <begin position="686"/>
        <end position="695"/>
    </location>
</feature>
<evidence type="ECO:0000256" key="7">
    <source>
        <dbReference type="PROSITE-ProRule" id="PRU00076"/>
    </source>
</evidence>
<dbReference type="EMBL" id="LR782708">
    <property type="protein sequence ID" value="CAB3219988.1"/>
    <property type="molecule type" value="mRNA"/>
</dbReference>
<feature type="transmembrane region" description="Helical" evidence="10">
    <location>
        <begin position="718"/>
        <end position="750"/>
    </location>
</feature>
<feature type="disulfide bond" evidence="7">
    <location>
        <begin position="668"/>
        <end position="678"/>
    </location>
</feature>
<dbReference type="Gene3D" id="3.40.390.10">
    <property type="entry name" value="Collagenase (Catalytic Domain)"/>
    <property type="match status" value="1"/>
</dbReference>
<feature type="compositionally biased region" description="Polar residues" evidence="9">
    <location>
        <begin position="812"/>
        <end position="821"/>
    </location>
</feature>
<proteinExistence type="evidence at transcript level"/>
<feature type="signal peptide" evidence="11">
    <location>
        <begin position="1"/>
        <end position="18"/>
    </location>
</feature>
<feature type="compositionally biased region" description="Polar residues" evidence="9">
    <location>
        <begin position="1089"/>
        <end position="1099"/>
    </location>
</feature>
<feature type="binding site" evidence="8">
    <location>
        <position position="365"/>
    </location>
    <ligand>
        <name>Zn(2+)</name>
        <dbReference type="ChEBI" id="CHEBI:29105"/>
        <note>catalytic</note>
    </ligand>
</feature>
<dbReference type="GO" id="GO:0007229">
    <property type="term" value="P:integrin-mediated signaling pathway"/>
    <property type="evidence" value="ECO:0007669"/>
    <property type="project" value="UniProtKB-KW"/>
</dbReference>
<keyword evidence="11" id="KW-0732">Signal</keyword>
<keyword evidence="7" id="KW-0245">EGF-like domain</keyword>
<keyword evidence="6 7" id="KW-1015">Disulfide bond</keyword>
<comment type="subcellular location">
    <subcellularLocation>
        <location evidence="1">Membrane</location>
        <topology evidence="1">Single-pass type I membrane protein</topology>
    </subcellularLocation>
</comment>
<feature type="binding site" evidence="8">
    <location>
        <position position="369"/>
    </location>
    <ligand>
        <name>Zn(2+)</name>
        <dbReference type="ChEBI" id="CHEBI:29105"/>
        <note>catalytic</note>
    </ligand>
</feature>
<dbReference type="AlphaFoldDB" id="A0A6F9D6C6"/>
<dbReference type="InterPro" id="IPR024079">
    <property type="entry name" value="MetalloPept_cat_dom_sf"/>
</dbReference>
<dbReference type="InterPro" id="IPR002870">
    <property type="entry name" value="Peptidase_M12B_N"/>
</dbReference>
<keyword evidence="15" id="KW-0401">Integrin</keyword>
<evidence type="ECO:0000256" key="4">
    <source>
        <dbReference type="ARBA" id="ARBA00022989"/>
    </source>
</evidence>
<dbReference type="PROSITE" id="PS50026">
    <property type="entry name" value="EGF_3"/>
    <property type="match status" value="1"/>
</dbReference>
<dbReference type="Pfam" id="PF01421">
    <property type="entry name" value="Reprolysin"/>
    <property type="match status" value="1"/>
</dbReference>
<evidence type="ECO:0000256" key="1">
    <source>
        <dbReference type="ARBA" id="ARBA00004479"/>
    </source>
</evidence>
<evidence type="ECO:0000313" key="15">
    <source>
        <dbReference type="EMBL" id="CAB3219988.1"/>
    </source>
</evidence>
<feature type="compositionally biased region" description="Pro residues" evidence="9">
    <location>
        <begin position="1005"/>
        <end position="1035"/>
    </location>
</feature>
<gene>
    <name evidence="15" type="primary">Adam12</name>
</gene>
<evidence type="ECO:0000256" key="3">
    <source>
        <dbReference type="ARBA" id="ARBA00022692"/>
    </source>
</evidence>
<feature type="chain" id="PRO_5026217640" evidence="11">
    <location>
        <begin position="19"/>
        <end position="1127"/>
    </location>
</feature>
<evidence type="ECO:0000256" key="9">
    <source>
        <dbReference type="SAM" id="MobiDB-lite"/>
    </source>
</evidence>
<dbReference type="SMART" id="SM00608">
    <property type="entry name" value="ACR"/>
    <property type="match status" value="1"/>
</dbReference>
<organism evidence="15">
    <name type="scientific">Phallusia mammillata</name>
    <dbReference type="NCBI Taxonomy" id="59560"/>
    <lineage>
        <taxon>Eukaryota</taxon>
        <taxon>Metazoa</taxon>
        <taxon>Chordata</taxon>
        <taxon>Tunicata</taxon>
        <taxon>Ascidiacea</taxon>
        <taxon>Phlebobranchia</taxon>
        <taxon>Ascidiidae</taxon>
        <taxon>Phallusia</taxon>
    </lineage>
</organism>
<dbReference type="GO" id="GO:0004222">
    <property type="term" value="F:metalloendopeptidase activity"/>
    <property type="evidence" value="ECO:0007669"/>
    <property type="project" value="InterPro"/>
</dbReference>
<dbReference type="GO" id="GO:0016020">
    <property type="term" value="C:membrane"/>
    <property type="evidence" value="ECO:0007669"/>
    <property type="project" value="UniProtKB-SubCell"/>
</dbReference>
<accession>A0A6F9D6C6</accession>
<dbReference type="PANTHER" id="PTHR11905:SF159">
    <property type="entry name" value="ADAM METALLOPROTEASE"/>
    <property type="match status" value="1"/>
</dbReference>
<feature type="active site" evidence="8">
    <location>
        <position position="366"/>
    </location>
</feature>
<feature type="compositionally biased region" description="Basic and acidic residues" evidence="9">
    <location>
        <begin position="790"/>
        <end position="802"/>
    </location>
</feature>
<keyword evidence="8" id="KW-0479">Metal-binding</keyword>
<evidence type="ECO:0000256" key="2">
    <source>
        <dbReference type="ARBA" id="ARBA00022508"/>
    </source>
</evidence>
<evidence type="ECO:0000256" key="8">
    <source>
        <dbReference type="PROSITE-ProRule" id="PRU00276"/>
    </source>
</evidence>
<feature type="compositionally biased region" description="Low complexity" evidence="9">
    <location>
        <begin position="919"/>
        <end position="932"/>
    </location>
</feature>
<keyword evidence="4 10" id="KW-1133">Transmembrane helix</keyword>
<dbReference type="CDD" id="cd04269">
    <property type="entry name" value="ZnMc_adamalysin_II_like"/>
    <property type="match status" value="1"/>
</dbReference>
<dbReference type="Gene3D" id="4.10.70.10">
    <property type="entry name" value="Disintegrin domain"/>
    <property type="match status" value="1"/>
</dbReference>
<feature type="domain" description="EGF-like" evidence="12">
    <location>
        <begin position="664"/>
        <end position="696"/>
    </location>
</feature>
<dbReference type="SMART" id="SM00050">
    <property type="entry name" value="DISIN"/>
    <property type="match status" value="1"/>
</dbReference>
<evidence type="ECO:0000256" key="11">
    <source>
        <dbReference type="SAM" id="SignalP"/>
    </source>
</evidence>
<keyword evidence="3 10" id="KW-0812">Transmembrane</keyword>
<feature type="compositionally biased region" description="Pro residues" evidence="9">
    <location>
        <begin position="933"/>
        <end position="958"/>
    </location>
</feature>
<dbReference type="InterPro" id="IPR036436">
    <property type="entry name" value="Disintegrin_dom_sf"/>
</dbReference>
<evidence type="ECO:0000259" key="14">
    <source>
        <dbReference type="PROSITE" id="PS50215"/>
    </source>
</evidence>
<feature type="compositionally biased region" description="Pro residues" evidence="9">
    <location>
        <begin position="870"/>
        <end position="881"/>
    </location>
</feature>
<dbReference type="Pfam" id="PF00200">
    <property type="entry name" value="Disintegrin"/>
    <property type="match status" value="1"/>
</dbReference>
<evidence type="ECO:0000256" key="10">
    <source>
        <dbReference type="SAM" id="Phobius"/>
    </source>
</evidence>
<dbReference type="InterPro" id="IPR001762">
    <property type="entry name" value="Disintegrin_dom"/>
</dbReference>
<dbReference type="Pfam" id="PF01562">
    <property type="entry name" value="Pep_M12B_propep"/>
    <property type="match status" value="1"/>
</dbReference>
<reference evidence="15" key="1">
    <citation type="submission" date="2020-04" db="EMBL/GenBank/DDBJ databases">
        <authorList>
            <person name="Neveu A P."/>
        </authorList>
    </citation>
    <scope>NUCLEOTIDE SEQUENCE</scope>
    <source>
        <tissue evidence="15">Whole embryo</tissue>
    </source>
</reference>
<protein>
    <submittedName>
        <fullName evidence="15">Disintegrin and metalloproteinase domain-containing protein 12</fullName>
    </submittedName>
</protein>
<keyword evidence="2" id="KW-0800">Toxin</keyword>
<name>A0A6F9D6C6_9ASCI</name>
<dbReference type="FunFam" id="4.10.70.10:FF:000001">
    <property type="entry name" value="Disintegrin and metalloproteinase domain-containing protein 22"/>
    <property type="match status" value="1"/>
</dbReference>
<feature type="region of interest" description="Disordered" evidence="9">
    <location>
        <begin position="835"/>
        <end position="1112"/>
    </location>
</feature>